<feature type="domain" description="Glycosyltransferase 2-like" evidence="1">
    <location>
        <begin position="12"/>
        <end position="156"/>
    </location>
</feature>
<evidence type="ECO:0000313" key="2">
    <source>
        <dbReference type="EMBL" id="MBD1392906.1"/>
    </source>
</evidence>
<dbReference type="InterPro" id="IPR001173">
    <property type="entry name" value="Glyco_trans_2-like"/>
</dbReference>
<gene>
    <name evidence="2" type="ORF">IDJ76_07345</name>
</gene>
<name>A0A926S5M8_9SPHI</name>
<dbReference type="PANTHER" id="PTHR22916">
    <property type="entry name" value="GLYCOSYLTRANSFERASE"/>
    <property type="match status" value="1"/>
</dbReference>
<dbReference type="InterPro" id="IPR029044">
    <property type="entry name" value="Nucleotide-diphossugar_trans"/>
</dbReference>
<dbReference type="PANTHER" id="PTHR22916:SF3">
    <property type="entry name" value="UDP-GLCNAC:BETAGAL BETA-1,3-N-ACETYLGLUCOSAMINYLTRANSFERASE-LIKE PROTEIN 1"/>
    <property type="match status" value="1"/>
</dbReference>
<dbReference type="GO" id="GO:0016758">
    <property type="term" value="F:hexosyltransferase activity"/>
    <property type="evidence" value="ECO:0007669"/>
    <property type="project" value="UniProtKB-ARBA"/>
</dbReference>
<dbReference type="AlphaFoldDB" id="A0A926S5M8"/>
<dbReference type="Gene3D" id="3.90.550.10">
    <property type="entry name" value="Spore Coat Polysaccharide Biosynthesis Protein SpsA, Chain A"/>
    <property type="match status" value="1"/>
</dbReference>
<evidence type="ECO:0000313" key="3">
    <source>
        <dbReference type="Proteomes" id="UP000619078"/>
    </source>
</evidence>
<dbReference type="Pfam" id="PF00535">
    <property type="entry name" value="Glycos_transf_2"/>
    <property type="match status" value="1"/>
</dbReference>
<dbReference type="EMBL" id="JACWMX010000002">
    <property type="protein sequence ID" value="MBD1392906.1"/>
    <property type="molecule type" value="Genomic_DNA"/>
</dbReference>
<dbReference type="SUPFAM" id="SSF53448">
    <property type="entry name" value="Nucleotide-diphospho-sugar transferases"/>
    <property type="match status" value="1"/>
</dbReference>
<dbReference type="Proteomes" id="UP000619078">
    <property type="component" value="Unassembled WGS sequence"/>
</dbReference>
<sequence length="253" mass="28534">MYFSTVSDLKISVITVCYNAKASIAACIQSVIGQAHANIEYIIIDGASTDGTLEAIKPFEQHIHTLRSEPDSGIYDAINKGIALATGDIIGILNADDVFASADILKNIAEAFEINSRVAVYGDLDYVNLNGQVVRRWRSGIYRQGMFNWGWMPPHPTFYCRRELYQQLGNYSLLYGTAADYELMLRYIHLQKVPVYYLQKVMIKMAIGGVSNSTYKNRLSALLFDLEAMNNNKIFIPLLAILFKPLRKIKQFL</sequence>
<protein>
    <submittedName>
        <fullName evidence="2">Glycosyltransferase</fullName>
    </submittedName>
</protein>
<dbReference type="CDD" id="cd06433">
    <property type="entry name" value="GT_2_WfgS_like"/>
    <property type="match status" value="1"/>
</dbReference>
<keyword evidence="3" id="KW-1185">Reference proteome</keyword>
<reference evidence="2" key="1">
    <citation type="submission" date="2020-09" db="EMBL/GenBank/DDBJ databases">
        <title>Novel species of Mucilaginibacter isolated from a glacier on the Tibetan Plateau.</title>
        <authorList>
            <person name="Liu Q."/>
            <person name="Xin Y.-H."/>
        </authorList>
    </citation>
    <scope>NUCLEOTIDE SEQUENCE</scope>
    <source>
        <strain evidence="2">ZB1P21</strain>
    </source>
</reference>
<proteinExistence type="predicted"/>
<evidence type="ECO:0000259" key="1">
    <source>
        <dbReference type="Pfam" id="PF00535"/>
    </source>
</evidence>
<comment type="caution">
    <text evidence="2">The sequence shown here is derived from an EMBL/GenBank/DDBJ whole genome shotgun (WGS) entry which is preliminary data.</text>
</comment>
<organism evidence="2 3">
    <name type="scientific">Mucilaginibacter glaciei</name>
    <dbReference type="NCBI Taxonomy" id="2772109"/>
    <lineage>
        <taxon>Bacteria</taxon>
        <taxon>Pseudomonadati</taxon>
        <taxon>Bacteroidota</taxon>
        <taxon>Sphingobacteriia</taxon>
        <taxon>Sphingobacteriales</taxon>
        <taxon>Sphingobacteriaceae</taxon>
        <taxon>Mucilaginibacter</taxon>
    </lineage>
</organism>
<accession>A0A926S5M8</accession>